<dbReference type="EMBL" id="CP064954">
    <property type="protein sequence ID" value="QPK80138.1"/>
    <property type="molecule type" value="Genomic_DNA"/>
</dbReference>
<keyword evidence="1" id="KW-0378">Hydrolase</keyword>
<accession>A0A7T0KG24</accession>
<dbReference type="RefSeq" id="WP_165006944.1">
    <property type="nucleotide sequence ID" value="NZ_CP064954.1"/>
</dbReference>
<dbReference type="Pfam" id="PF13242">
    <property type="entry name" value="Hydrolase_like"/>
    <property type="match status" value="1"/>
</dbReference>
<dbReference type="GO" id="GO:0016791">
    <property type="term" value="F:phosphatase activity"/>
    <property type="evidence" value="ECO:0007669"/>
    <property type="project" value="TreeGrafter"/>
</dbReference>
<dbReference type="NCBIfam" id="TIGR01460">
    <property type="entry name" value="HAD-SF-IIA"/>
    <property type="match status" value="1"/>
</dbReference>
<dbReference type="SUPFAM" id="SSF56784">
    <property type="entry name" value="HAD-like"/>
    <property type="match status" value="1"/>
</dbReference>
<reference evidence="1 2" key="1">
    <citation type="submission" date="2020-11" db="EMBL/GenBank/DDBJ databases">
        <title>Corynebacterium sp. ZJ-599.</title>
        <authorList>
            <person name="Zhou J."/>
        </authorList>
    </citation>
    <scope>NUCLEOTIDE SEQUENCE [LARGE SCALE GENOMIC DNA]</scope>
    <source>
        <strain evidence="1 2">ZJ-599</strain>
    </source>
</reference>
<evidence type="ECO:0000313" key="1">
    <source>
        <dbReference type="EMBL" id="QPK80138.1"/>
    </source>
</evidence>
<gene>
    <name evidence="1" type="ORF">G7Y31_05510</name>
</gene>
<dbReference type="InterPro" id="IPR023214">
    <property type="entry name" value="HAD_sf"/>
</dbReference>
<protein>
    <submittedName>
        <fullName evidence="1">HAD-IIA family hydrolase</fullName>
    </submittedName>
</protein>
<dbReference type="InterPro" id="IPR006357">
    <property type="entry name" value="HAD-SF_hydro_IIA"/>
</dbReference>
<dbReference type="InterPro" id="IPR036412">
    <property type="entry name" value="HAD-like_sf"/>
</dbReference>
<evidence type="ECO:0000313" key="2">
    <source>
        <dbReference type="Proteomes" id="UP000594681"/>
    </source>
</evidence>
<dbReference type="AlphaFoldDB" id="A0A7T0KG24"/>
<sequence length="327" mass="34086">MTLLSTHDALLLDLDGTVWEGGQPLPGVVDLLNSCSTRAVFVTNNASRSPHEVAALLQAVDIPACPEAILTSAQAAIALAQQHVPAGSRVLVVGADSFRDLAREAGFEVVQSADALPAAVLQGMSKDVGWPQLTEAALAIRQGAQFIASNLDTSLPTERGLAIGNGALVAAVSTSTGVEPISAGKPGPEMFLQAAKMIGASKPLAVGDRLDTDILGANSAAMDTFHVLTGVSGPMELVEAPQQMRPDFIGTSLADLSLKRSEARPGAQGGFTARVDGMDVLLENGDEDATSIQALRTVLEVVWALPQPPRYIQPRSSQAEQAVKGWW</sequence>
<dbReference type="KEGG" id="cliz:G7Y31_05510"/>
<dbReference type="Pfam" id="PF13344">
    <property type="entry name" value="Hydrolase_6"/>
    <property type="match status" value="1"/>
</dbReference>
<dbReference type="GO" id="GO:0005737">
    <property type="term" value="C:cytoplasm"/>
    <property type="evidence" value="ECO:0007669"/>
    <property type="project" value="TreeGrafter"/>
</dbReference>
<name>A0A7T0KG24_9CORY</name>
<organism evidence="1 2">
    <name type="scientific">Corynebacterium lizhenjunii</name>
    <dbReference type="NCBI Taxonomy" id="2709394"/>
    <lineage>
        <taxon>Bacteria</taxon>
        <taxon>Bacillati</taxon>
        <taxon>Actinomycetota</taxon>
        <taxon>Actinomycetes</taxon>
        <taxon>Mycobacteriales</taxon>
        <taxon>Corynebacteriaceae</taxon>
        <taxon>Corynebacterium</taxon>
    </lineage>
</organism>
<dbReference type="Proteomes" id="UP000594681">
    <property type="component" value="Chromosome"/>
</dbReference>
<dbReference type="PANTHER" id="PTHR19288:SF95">
    <property type="entry name" value="D-GLYCEROL 3-PHOSPHATE PHOSPHATASE"/>
    <property type="match status" value="1"/>
</dbReference>
<proteinExistence type="predicted"/>
<keyword evidence="2" id="KW-1185">Reference proteome</keyword>
<dbReference type="PANTHER" id="PTHR19288">
    <property type="entry name" value="4-NITROPHENYLPHOSPHATASE-RELATED"/>
    <property type="match status" value="1"/>
</dbReference>
<dbReference type="Gene3D" id="3.40.50.1000">
    <property type="entry name" value="HAD superfamily/HAD-like"/>
    <property type="match status" value="2"/>
</dbReference>